<keyword evidence="6 13" id="KW-0812">Transmembrane</keyword>
<dbReference type="Gene3D" id="3.80.10.10">
    <property type="entry name" value="Ribonuclease Inhibitor"/>
    <property type="match status" value="2"/>
</dbReference>
<proteinExistence type="inferred from homology"/>
<dbReference type="Pfam" id="PF13855">
    <property type="entry name" value="LRR_8"/>
    <property type="match status" value="1"/>
</dbReference>
<sequence length="713" mass="78712">MSTFAAIGYELLNDGPIIEFRVHGSVSGTPNKTICLVRKEFPLLHRQFIGSRTWQDRQVDLVYFAHDTPLLHAIPLNWSSTNCCKWEGVTCNPKSRVTHLSLPGKHLSGTIDPFLGNLTFLSYLNLSDNQLSGTLPSTLFHTLNHLESLDLSSNRFNGSIESPFFPSLISFNVSNNSFTDSLPSSICITSRFVKMLDFSTNKFSGNVSKGIGRCSKLEIFRAGFNSLSGLLPYDLYTVKTLREISLPNNQFSGPVNNSIALLSNLSIIDLHQNELTGEVPKDIGLLSNLKQLILHTNSLNGSVPPSLMNCTSLKTLLLRNNHLGGEIASLDFSKLQKLEAIDFGNNIFVGTIPVSLCLCRSLIAVRLAFNQLTGEIPACMAGIKSLSHLSMSDNFLSNVVGALRILMRCDNLSVLFLSRCYKDEPMPNDDHLLHLNGFQNLQILTLGGCRLRGEVPSWIGKLKKLKVLNLSYNQITGTIPKWLGSMPNLLVLNITQNHLTGDLPREIGDLKALASDDTDSNLSNLALPFLFDSLQYNRLFNLPRGIKVGNNSLSGNIPAELGNLRLLRELDLNDNDFNGSIPIELSQLVNLEKLDMSGNHLSGEIPESLKKLHFLSYFNVKNNDLEGEIPKGDQFDTFTNTSFEGNPKLCGTVLQRNCHSTTGGGQGEKLPPAPTAEESETSWYTIPFGLGYSVGFFVVSVSLVFRSSRKWFN</sequence>
<feature type="transmembrane region" description="Helical" evidence="13">
    <location>
        <begin position="683"/>
        <end position="705"/>
    </location>
</feature>
<dbReference type="InterPro" id="IPR053211">
    <property type="entry name" value="DNA_repair-toleration"/>
</dbReference>
<organism evidence="15 16">
    <name type="scientific">Abeliophyllum distichum</name>
    <dbReference type="NCBI Taxonomy" id="126358"/>
    <lineage>
        <taxon>Eukaryota</taxon>
        <taxon>Viridiplantae</taxon>
        <taxon>Streptophyta</taxon>
        <taxon>Embryophyta</taxon>
        <taxon>Tracheophyta</taxon>
        <taxon>Spermatophyta</taxon>
        <taxon>Magnoliopsida</taxon>
        <taxon>eudicotyledons</taxon>
        <taxon>Gunneridae</taxon>
        <taxon>Pentapetalae</taxon>
        <taxon>asterids</taxon>
        <taxon>lamiids</taxon>
        <taxon>Lamiales</taxon>
        <taxon>Oleaceae</taxon>
        <taxon>Forsythieae</taxon>
        <taxon>Abeliophyllum</taxon>
    </lineage>
</organism>
<dbReference type="FunFam" id="3.80.10.10:FF:000129">
    <property type="entry name" value="Leucine-rich repeat receptor-like kinase"/>
    <property type="match status" value="1"/>
</dbReference>
<evidence type="ECO:0000256" key="3">
    <source>
        <dbReference type="ARBA" id="ARBA00009592"/>
    </source>
</evidence>
<keyword evidence="7" id="KW-0732">Signal</keyword>
<comment type="subcellular location">
    <subcellularLocation>
        <location evidence="2">Cell membrane</location>
    </subcellularLocation>
    <subcellularLocation>
        <location evidence="1">Membrane</location>
        <topology evidence="1">Single-pass membrane protein</topology>
    </subcellularLocation>
</comment>
<dbReference type="PANTHER" id="PTHR48060">
    <property type="entry name" value="DNA DAMAGE-REPAIR/TOLERATION PROTEIN DRT100"/>
    <property type="match status" value="1"/>
</dbReference>
<dbReference type="EMBL" id="JBFOLK010000061">
    <property type="protein sequence ID" value="KAL2457409.1"/>
    <property type="molecule type" value="Genomic_DNA"/>
</dbReference>
<dbReference type="FunFam" id="3.80.10.10:FF:000041">
    <property type="entry name" value="LRR receptor-like serine/threonine-protein kinase ERECTA"/>
    <property type="match status" value="1"/>
</dbReference>
<dbReference type="InterPro" id="IPR001611">
    <property type="entry name" value="Leu-rich_rpt"/>
</dbReference>
<dbReference type="GO" id="GO:0006952">
    <property type="term" value="P:defense response"/>
    <property type="evidence" value="ECO:0007669"/>
    <property type="project" value="UniProtKB-ARBA"/>
</dbReference>
<protein>
    <submittedName>
        <fullName evidence="15">Receptor-like protein 2</fullName>
    </submittedName>
</protein>
<evidence type="ECO:0000256" key="9">
    <source>
        <dbReference type="ARBA" id="ARBA00022989"/>
    </source>
</evidence>
<keyword evidence="11" id="KW-0675">Receptor</keyword>
<reference evidence="16" key="1">
    <citation type="submission" date="2024-07" db="EMBL/GenBank/DDBJ databases">
        <title>Two chromosome-level genome assemblies of Korean endemic species Abeliophyllum distichum and Forsythia ovata (Oleaceae).</title>
        <authorList>
            <person name="Jang H."/>
        </authorList>
    </citation>
    <scope>NUCLEOTIDE SEQUENCE [LARGE SCALE GENOMIC DNA]</scope>
</reference>
<accession>A0ABD1P193</accession>
<evidence type="ECO:0000256" key="13">
    <source>
        <dbReference type="SAM" id="Phobius"/>
    </source>
</evidence>
<evidence type="ECO:0000256" key="8">
    <source>
        <dbReference type="ARBA" id="ARBA00022737"/>
    </source>
</evidence>
<keyword evidence="10 13" id="KW-0472">Membrane</keyword>
<dbReference type="GO" id="GO:0051707">
    <property type="term" value="P:response to other organism"/>
    <property type="evidence" value="ECO:0007669"/>
    <property type="project" value="UniProtKB-ARBA"/>
</dbReference>
<dbReference type="SMART" id="SM00369">
    <property type="entry name" value="LRR_TYP"/>
    <property type="match status" value="6"/>
</dbReference>
<dbReference type="Pfam" id="PF00560">
    <property type="entry name" value="LRR_1"/>
    <property type="match status" value="5"/>
</dbReference>
<feature type="domain" description="Leucine-rich repeat-containing N-terminal plant-type" evidence="14">
    <location>
        <begin position="72"/>
        <end position="92"/>
    </location>
</feature>
<dbReference type="InterPro" id="IPR003591">
    <property type="entry name" value="Leu-rich_rpt_typical-subtyp"/>
</dbReference>
<dbReference type="PANTHER" id="PTHR48060:SF21">
    <property type="entry name" value="L DOMAIN-LIKE PROTEIN"/>
    <property type="match status" value="1"/>
</dbReference>
<dbReference type="GO" id="GO:0005886">
    <property type="term" value="C:plasma membrane"/>
    <property type="evidence" value="ECO:0007669"/>
    <property type="project" value="UniProtKB-SubCell"/>
</dbReference>
<dbReference type="SUPFAM" id="SSF52058">
    <property type="entry name" value="L domain-like"/>
    <property type="match status" value="1"/>
</dbReference>
<evidence type="ECO:0000256" key="1">
    <source>
        <dbReference type="ARBA" id="ARBA00004167"/>
    </source>
</evidence>
<evidence type="ECO:0000256" key="7">
    <source>
        <dbReference type="ARBA" id="ARBA00022729"/>
    </source>
</evidence>
<gene>
    <name evidence="15" type="ORF">Adt_46380</name>
</gene>
<dbReference type="InterPro" id="IPR032675">
    <property type="entry name" value="LRR_dom_sf"/>
</dbReference>
<keyword evidence="9 13" id="KW-1133">Transmembrane helix</keyword>
<dbReference type="FunFam" id="3.80.10.10:FF:000213">
    <property type="entry name" value="Tyrosine-sulfated glycopeptide receptor 1"/>
    <property type="match status" value="1"/>
</dbReference>
<dbReference type="SUPFAM" id="SSF52047">
    <property type="entry name" value="RNI-like"/>
    <property type="match status" value="1"/>
</dbReference>
<evidence type="ECO:0000256" key="12">
    <source>
        <dbReference type="ARBA" id="ARBA00023180"/>
    </source>
</evidence>
<evidence type="ECO:0000256" key="4">
    <source>
        <dbReference type="ARBA" id="ARBA00022475"/>
    </source>
</evidence>
<dbReference type="Pfam" id="PF08263">
    <property type="entry name" value="LRRNT_2"/>
    <property type="match status" value="1"/>
</dbReference>
<evidence type="ECO:0000313" key="16">
    <source>
        <dbReference type="Proteomes" id="UP001604336"/>
    </source>
</evidence>
<evidence type="ECO:0000256" key="5">
    <source>
        <dbReference type="ARBA" id="ARBA00022614"/>
    </source>
</evidence>
<keyword evidence="16" id="KW-1185">Reference proteome</keyword>
<evidence type="ECO:0000259" key="14">
    <source>
        <dbReference type="Pfam" id="PF08263"/>
    </source>
</evidence>
<keyword evidence="12" id="KW-0325">Glycoprotein</keyword>
<evidence type="ECO:0000256" key="11">
    <source>
        <dbReference type="ARBA" id="ARBA00023170"/>
    </source>
</evidence>
<comment type="similarity">
    <text evidence="3">Belongs to the RLP family.</text>
</comment>
<evidence type="ECO:0000256" key="6">
    <source>
        <dbReference type="ARBA" id="ARBA00022692"/>
    </source>
</evidence>
<dbReference type="AlphaFoldDB" id="A0ABD1P193"/>
<dbReference type="PRINTS" id="PR00019">
    <property type="entry name" value="LEURICHRPT"/>
</dbReference>
<dbReference type="InterPro" id="IPR013210">
    <property type="entry name" value="LRR_N_plant-typ"/>
</dbReference>
<keyword evidence="5" id="KW-0433">Leucine-rich repeat</keyword>
<keyword evidence="8" id="KW-0677">Repeat</keyword>
<evidence type="ECO:0000256" key="10">
    <source>
        <dbReference type="ARBA" id="ARBA00023136"/>
    </source>
</evidence>
<dbReference type="Proteomes" id="UP001604336">
    <property type="component" value="Unassembled WGS sequence"/>
</dbReference>
<comment type="caution">
    <text evidence="15">The sequence shown here is derived from an EMBL/GenBank/DDBJ whole genome shotgun (WGS) entry which is preliminary data.</text>
</comment>
<evidence type="ECO:0000256" key="2">
    <source>
        <dbReference type="ARBA" id="ARBA00004236"/>
    </source>
</evidence>
<name>A0ABD1P193_9LAMI</name>
<evidence type="ECO:0000313" key="15">
    <source>
        <dbReference type="EMBL" id="KAL2457409.1"/>
    </source>
</evidence>
<keyword evidence="4" id="KW-1003">Cell membrane</keyword>